<evidence type="ECO:0000313" key="7">
    <source>
        <dbReference type="EMBL" id="SEF51922.1"/>
    </source>
</evidence>
<organism evidence="7 8">
    <name type="scientific">Jhaorihella thermophila</name>
    <dbReference type="NCBI Taxonomy" id="488547"/>
    <lineage>
        <taxon>Bacteria</taxon>
        <taxon>Pseudomonadati</taxon>
        <taxon>Pseudomonadota</taxon>
        <taxon>Alphaproteobacteria</taxon>
        <taxon>Rhodobacterales</taxon>
        <taxon>Paracoccaceae</taxon>
        <taxon>Jhaorihella</taxon>
    </lineage>
</organism>
<feature type="transmembrane region" description="Helical" evidence="6">
    <location>
        <begin position="60"/>
        <end position="81"/>
    </location>
</feature>
<evidence type="ECO:0000256" key="4">
    <source>
        <dbReference type="ARBA" id="ARBA00022989"/>
    </source>
</evidence>
<evidence type="ECO:0000313" key="8">
    <source>
        <dbReference type="Proteomes" id="UP000236742"/>
    </source>
</evidence>
<feature type="transmembrane region" description="Helical" evidence="6">
    <location>
        <begin position="12"/>
        <end position="29"/>
    </location>
</feature>
<dbReference type="NCBIfam" id="TIGR04407">
    <property type="entry name" value="LptF_YjgP"/>
    <property type="match status" value="1"/>
</dbReference>
<dbReference type="GO" id="GO:0015920">
    <property type="term" value="P:lipopolysaccharide transport"/>
    <property type="evidence" value="ECO:0007669"/>
    <property type="project" value="TreeGrafter"/>
</dbReference>
<feature type="transmembrane region" description="Helical" evidence="6">
    <location>
        <begin position="280"/>
        <end position="299"/>
    </location>
</feature>
<dbReference type="InterPro" id="IPR030922">
    <property type="entry name" value="LptF"/>
</dbReference>
<proteinExistence type="predicted"/>
<feature type="transmembrane region" description="Helical" evidence="6">
    <location>
        <begin position="341"/>
        <end position="360"/>
    </location>
</feature>
<dbReference type="EMBL" id="FNVD01000001">
    <property type="protein sequence ID" value="SEF51922.1"/>
    <property type="molecule type" value="Genomic_DNA"/>
</dbReference>
<dbReference type="InterPro" id="IPR005495">
    <property type="entry name" value="LptG/LptF_permease"/>
</dbReference>
<dbReference type="Pfam" id="PF03739">
    <property type="entry name" value="LptF_LptG"/>
    <property type="match status" value="1"/>
</dbReference>
<dbReference type="GO" id="GO:0043190">
    <property type="term" value="C:ATP-binding cassette (ABC) transporter complex"/>
    <property type="evidence" value="ECO:0007669"/>
    <property type="project" value="InterPro"/>
</dbReference>
<evidence type="ECO:0000256" key="2">
    <source>
        <dbReference type="ARBA" id="ARBA00022475"/>
    </source>
</evidence>
<comment type="subcellular location">
    <subcellularLocation>
        <location evidence="1">Cell membrane</location>
        <topology evidence="1">Multi-pass membrane protein</topology>
    </subcellularLocation>
</comment>
<dbReference type="Proteomes" id="UP000236742">
    <property type="component" value="Unassembled WGS sequence"/>
</dbReference>
<dbReference type="OrthoDB" id="8477889at2"/>
<keyword evidence="3 6" id="KW-0812">Transmembrane</keyword>
<evidence type="ECO:0000256" key="3">
    <source>
        <dbReference type="ARBA" id="ARBA00022692"/>
    </source>
</evidence>
<reference evidence="8" key="1">
    <citation type="submission" date="2016-10" db="EMBL/GenBank/DDBJ databases">
        <authorList>
            <person name="Varghese N."/>
            <person name="Submissions S."/>
        </authorList>
    </citation>
    <scope>NUCLEOTIDE SEQUENCE [LARGE SCALE GENOMIC DNA]</scope>
    <source>
        <strain evidence="8">DSM 23413</strain>
    </source>
</reference>
<dbReference type="RefSeq" id="WP_104006602.1">
    <property type="nucleotide sequence ID" value="NZ_FNVD01000001.1"/>
</dbReference>
<feature type="transmembrane region" description="Helical" evidence="6">
    <location>
        <begin position="102"/>
        <end position="122"/>
    </location>
</feature>
<dbReference type="AlphaFoldDB" id="A0A1H5SMT0"/>
<accession>A0A1H5SMT0</accession>
<dbReference type="GO" id="GO:0055085">
    <property type="term" value="P:transmembrane transport"/>
    <property type="evidence" value="ECO:0007669"/>
    <property type="project" value="InterPro"/>
</dbReference>
<keyword evidence="5 6" id="KW-0472">Membrane</keyword>
<keyword evidence="8" id="KW-1185">Reference proteome</keyword>
<protein>
    <submittedName>
        <fullName evidence="7">Lipopolysaccharide export system permease protein</fullName>
    </submittedName>
</protein>
<dbReference type="PANTHER" id="PTHR33529">
    <property type="entry name" value="SLR0882 PROTEIN-RELATED"/>
    <property type="match status" value="1"/>
</dbReference>
<feature type="transmembrane region" description="Helical" evidence="6">
    <location>
        <begin position="311"/>
        <end position="329"/>
    </location>
</feature>
<gene>
    <name evidence="7" type="ORF">SAMN05421751_101634</name>
</gene>
<sequence length="374" mass="41398">MSRYDRYVLSQYLLLFGFFALILVSVMWVNRAVVLFDRLIADGQSAMVFLEFSALVLPNLVRMILPMAAFAAAVFVTNRLIRESELTVMQATGSSPARLARPTLAFGLIAAAMMSVLTHLLLPASKGQLAARETEIARNATARLLTEGHFLHPGHGVTFYVRKIDPDGTLNDVFLSDRRDPAREVVYTGSRAYLVRDDGRANLIIVDGMAQRLDTRHRTLSTTVFSDFSYDITPLVTKQEGEKRSPNMVSTAELIRNPHTVATETGTTIGKVTEVLHQRFARALISLVAPLVGFSTLLLGVYSRFGLWRQVLLAFGVLVGLELLRGALAEPIRDHPDLWPLTYLPGVSGLILSGLFLRFAGRPIRWPLARQVPA</sequence>
<keyword evidence="2" id="KW-1003">Cell membrane</keyword>
<evidence type="ECO:0000256" key="5">
    <source>
        <dbReference type="ARBA" id="ARBA00023136"/>
    </source>
</evidence>
<evidence type="ECO:0000256" key="1">
    <source>
        <dbReference type="ARBA" id="ARBA00004651"/>
    </source>
</evidence>
<keyword evidence="4 6" id="KW-1133">Transmembrane helix</keyword>
<dbReference type="PANTHER" id="PTHR33529:SF6">
    <property type="entry name" value="YJGP_YJGQ FAMILY PERMEASE"/>
    <property type="match status" value="1"/>
</dbReference>
<evidence type="ECO:0000256" key="6">
    <source>
        <dbReference type="SAM" id="Phobius"/>
    </source>
</evidence>
<name>A0A1H5SMT0_9RHOB</name>